<feature type="domain" description="Core-binding (CB)" evidence="8">
    <location>
        <begin position="66"/>
        <end position="147"/>
    </location>
</feature>
<dbReference type="GO" id="GO:0006310">
    <property type="term" value="P:DNA recombination"/>
    <property type="evidence" value="ECO:0007669"/>
    <property type="project" value="UniProtKB-KW"/>
</dbReference>
<dbReference type="AlphaFoldDB" id="A0ABD4SU38"/>
<dbReference type="InterPro" id="IPR013762">
    <property type="entry name" value="Integrase-like_cat_sf"/>
</dbReference>
<keyword evidence="4" id="KW-0233">DNA recombination</keyword>
<feature type="region of interest" description="Disordered" evidence="6">
    <location>
        <begin position="309"/>
        <end position="349"/>
    </location>
</feature>
<feature type="compositionally biased region" description="Polar residues" evidence="6">
    <location>
        <begin position="321"/>
        <end position="332"/>
    </location>
</feature>
<dbReference type="PROSITE" id="PS51898">
    <property type="entry name" value="TYR_RECOMBINASE"/>
    <property type="match status" value="1"/>
</dbReference>
<evidence type="ECO:0000256" key="4">
    <source>
        <dbReference type="ARBA" id="ARBA00023172"/>
    </source>
</evidence>
<evidence type="ECO:0000256" key="1">
    <source>
        <dbReference type="ARBA" id="ARBA00008857"/>
    </source>
</evidence>
<dbReference type="InterPro" id="IPR002104">
    <property type="entry name" value="Integrase_catalytic"/>
</dbReference>
<comment type="similarity">
    <text evidence="1">Belongs to the 'phage' integrase family.</text>
</comment>
<dbReference type="Pfam" id="PF00589">
    <property type="entry name" value="Phage_integrase"/>
    <property type="match status" value="1"/>
</dbReference>
<evidence type="ECO:0000256" key="3">
    <source>
        <dbReference type="ARBA" id="ARBA00023125"/>
    </source>
</evidence>
<dbReference type="PROSITE" id="PS51900">
    <property type="entry name" value="CB"/>
    <property type="match status" value="1"/>
</dbReference>
<dbReference type="Gene3D" id="1.10.150.130">
    <property type="match status" value="1"/>
</dbReference>
<dbReference type="RefSeq" id="WP_239894330.1">
    <property type="nucleotide sequence ID" value="NZ_JAJAXM010000025.1"/>
</dbReference>
<evidence type="ECO:0000256" key="6">
    <source>
        <dbReference type="SAM" id="MobiDB-lite"/>
    </source>
</evidence>
<protein>
    <submittedName>
        <fullName evidence="9">Tyrosine-type recombinase/integrase</fullName>
    </submittedName>
</protein>
<dbReference type="InterPro" id="IPR044068">
    <property type="entry name" value="CB"/>
</dbReference>
<evidence type="ECO:0000313" key="9">
    <source>
        <dbReference type="EMBL" id="MCG9026753.1"/>
    </source>
</evidence>
<gene>
    <name evidence="9" type="ORF">LH440_12735</name>
</gene>
<evidence type="ECO:0000256" key="5">
    <source>
        <dbReference type="PROSITE-ProRule" id="PRU01248"/>
    </source>
</evidence>
<keyword evidence="3 5" id="KW-0238">DNA-binding</keyword>
<evidence type="ECO:0000313" key="10">
    <source>
        <dbReference type="Proteomes" id="UP001200247"/>
    </source>
</evidence>
<feature type="compositionally biased region" description="Basic and acidic residues" evidence="6">
    <location>
        <begin position="336"/>
        <end position="349"/>
    </location>
</feature>
<dbReference type="Proteomes" id="UP001200247">
    <property type="component" value="Unassembled WGS sequence"/>
</dbReference>
<dbReference type="InterPro" id="IPR050090">
    <property type="entry name" value="Tyrosine_recombinase_XerCD"/>
</dbReference>
<dbReference type="GO" id="GO:0015074">
    <property type="term" value="P:DNA integration"/>
    <property type="evidence" value="ECO:0007669"/>
    <property type="project" value="UniProtKB-KW"/>
</dbReference>
<sequence>MGRKPTVNLNLPKGMRSRKQRSGHIYYYYDLGGKPRKELPLGDDYPLAVKKWAELEVAKIPTNAKPTLKDAIERYMKDVLPTKGDKTQRENLRELGRLQEFFCNPTPAPLDEIEPMHIRMYLDMRKNAPVAANREKALLSHVWNKAREWGYTSMANPCTGIKGFTEAGRDIYIEDSVYQAVYSAGDVALRDAMDLAYLTGQRPADVLALTESDIKNGEVCIQQNKTSKKLRITIQGELATLIDRITKRKSILPLKSINLIITENGSGLTRGALRSRFDKARELAAKTHPELASSITAFQFRDLRAKAGTDKAESAGDIRQAQKQLGHSSVKMTEQYVRDRKGDKVGPTR</sequence>
<dbReference type="Gene3D" id="1.10.443.10">
    <property type="entry name" value="Intergrase catalytic core"/>
    <property type="match status" value="1"/>
</dbReference>
<dbReference type="SUPFAM" id="SSF56349">
    <property type="entry name" value="DNA breaking-rejoining enzymes"/>
    <property type="match status" value="1"/>
</dbReference>
<dbReference type="PANTHER" id="PTHR30349">
    <property type="entry name" value="PHAGE INTEGRASE-RELATED"/>
    <property type="match status" value="1"/>
</dbReference>
<proteinExistence type="inferred from homology"/>
<dbReference type="InterPro" id="IPR010998">
    <property type="entry name" value="Integrase_recombinase_N"/>
</dbReference>
<dbReference type="PANTHER" id="PTHR30349:SF41">
    <property type="entry name" value="INTEGRASE_RECOMBINASE PROTEIN MJ0367-RELATED"/>
    <property type="match status" value="1"/>
</dbReference>
<evidence type="ECO:0000256" key="2">
    <source>
        <dbReference type="ARBA" id="ARBA00022908"/>
    </source>
</evidence>
<dbReference type="GO" id="GO:0003677">
    <property type="term" value="F:DNA binding"/>
    <property type="evidence" value="ECO:0007669"/>
    <property type="project" value="UniProtKB-UniRule"/>
</dbReference>
<accession>A0ABD4SU38</accession>
<name>A0ABD4SU38_9NEIS</name>
<dbReference type="EMBL" id="JAJAXM010000025">
    <property type="protein sequence ID" value="MCG9026753.1"/>
    <property type="molecule type" value="Genomic_DNA"/>
</dbReference>
<evidence type="ECO:0000259" key="7">
    <source>
        <dbReference type="PROSITE" id="PS51898"/>
    </source>
</evidence>
<feature type="domain" description="Tyr recombinase" evidence="7">
    <location>
        <begin position="167"/>
        <end position="349"/>
    </location>
</feature>
<comment type="caution">
    <text evidence="9">The sequence shown here is derived from an EMBL/GenBank/DDBJ whole genome shotgun (WGS) entry which is preliminary data.</text>
</comment>
<keyword evidence="2" id="KW-0229">DNA integration</keyword>
<dbReference type="InterPro" id="IPR011010">
    <property type="entry name" value="DNA_brk_join_enz"/>
</dbReference>
<evidence type="ECO:0000259" key="8">
    <source>
        <dbReference type="PROSITE" id="PS51900"/>
    </source>
</evidence>
<reference evidence="9 10" key="1">
    <citation type="submission" date="2021-10" db="EMBL/GenBank/DDBJ databases">
        <title>Whole-genome sequencing analysis of Laribacter hongkongensis: virulence gene profiles, carbohydrate-active enzyme prediction, and antimicrobial resistance characterization.</title>
        <authorList>
            <person name="Yuan P."/>
            <person name="Zhan Y."/>
            <person name="Chen D."/>
        </authorList>
    </citation>
    <scope>NUCLEOTIDE SEQUENCE [LARGE SCALE GENOMIC DNA]</scope>
    <source>
        <strain evidence="9 10">W67</strain>
    </source>
</reference>
<organism evidence="9 10">
    <name type="scientific">Laribacter hongkongensis</name>
    <dbReference type="NCBI Taxonomy" id="168471"/>
    <lineage>
        <taxon>Bacteria</taxon>
        <taxon>Pseudomonadati</taxon>
        <taxon>Pseudomonadota</taxon>
        <taxon>Betaproteobacteria</taxon>
        <taxon>Neisseriales</taxon>
        <taxon>Aquaspirillaceae</taxon>
        <taxon>Laribacter</taxon>
    </lineage>
</organism>